<organism evidence="1 2">
    <name type="scientific">Leptospira ellinghausenii</name>
    <dbReference type="NCBI Taxonomy" id="1917822"/>
    <lineage>
        <taxon>Bacteria</taxon>
        <taxon>Pseudomonadati</taxon>
        <taxon>Spirochaetota</taxon>
        <taxon>Spirochaetia</taxon>
        <taxon>Leptospirales</taxon>
        <taxon>Leptospiraceae</taxon>
        <taxon>Leptospira</taxon>
    </lineage>
</organism>
<accession>A0A2P2DIB4</accession>
<comment type="caution">
    <text evidence="1">The sequence shown here is derived from an EMBL/GenBank/DDBJ whole genome shotgun (WGS) entry which is preliminary data.</text>
</comment>
<proteinExistence type="predicted"/>
<reference evidence="2" key="1">
    <citation type="journal article" date="2019" name="Microbiol. Immunol.">
        <title>Molecular and phenotypic characterization of Leptospira johnsonii sp. nov., Leptospira ellinghausenii sp. nov. and Leptospira ryugenii sp. nov. isolated from soil and water in Japan.</title>
        <authorList>
            <person name="Masuzawa T."/>
            <person name="Saito M."/>
            <person name="Nakao R."/>
            <person name="Nikaido Y."/>
            <person name="Matsumoto M."/>
            <person name="Ogawa M."/>
            <person name="Yokoyama M."/>
            <person name="Hidaka Y."/>
            <person name="Tomita J."/>
            <person name="Sakakibara K."/>
            <person name="Suzuki K."/>
            <person name="Yasuda S."/>
            <person name="Sato H."/>
            <person name="Yamaguchi M."/>
            <person name="Yoshida S.I."/>
            <person name="Koizumi N."/>
            <person name="Kawamura Y."/>
        </authorList>
    </citation>
    <scope>NUCLEOTIDE SEQUENCE [LARGE SCALE GENOMIC DNA]</scope>
    <source>
        <strain evidence="2">E18</strain>
    </source>
</reference>
<sequence>MGEGMSELTPNQRLIKTAEKITERCYSPGHYLALVQEYEKSENLYPALLYYGDYEHEIPWDISEEEAKANLESNQVISGTTIFGVGFHQEIEQISGEHDFMVKVFHFDKFPKIIELSPLPAEFHARKI</sequence>
<dbReference type="Proteomes" id="UP000245206">
    <property type="component" value="Unassembled WGS sequence"/>
</dbReference>
<name>A0A2P2DIB4_9LEPT</name>
<gene>
    <name evidence="1" type="ORF">LPTSP2_36950</name>
</gene>
<evidence type="ECO:0000313" key="1">
    <source>
        <dbReference type="EMBL" id="GBF44392.1"/>
    </source>
</evidence>
<protein>
    <submittedName>
        <fullName evidence="1">Uncharacterized protein</fullName>
    </submittedName>
</protein>
<evidence type="ECO:0000313" key="2">
    <source>
        <dbReference type="Proteomes" id="UP000245206"/>
    </source>
</evidence>
<dbReference type="EMBL" id="BFAZ01000011">
    <property type="protein sequence ID" value="GBF44392.1"/>
    <property type="molecule type" value="Genomic_DNA"/>
</dbReference>
<dbReference type="AlphaFoldDB" id="A0A2P2DIB4"/>
<keyword evidence="2" id="KW-1185">Reference proteome</keyword>